<organism evidence="2 3">
    <name type="scientific">Plakobranchus ocellatus</name>
    <dbReference type="NCBI Taxonomy" id="259542"/>
    <lineage>
        <taxon>Eukaryota</taxon>
        <taxon>Metazoa</taxon>
        <taxon>Spiralia</taxon>
        <taxon>Lophotrochozoa</taxon>
        <taxon>Mollusca</taxon>
        <taxon>Gastropoda</taxon>
        <taxon>Heterobranchia</taxon>
        <taxon>Euthyneura</taxon>
        <taxon>Panpulmonata</taxon>
        <taxon>Sacoglossa</taxon>
        <taxon>Placobranchoidea</taxon>
        <taxon>Plakobranchidae</taxon>
        <taxon>Plakobranchus</taxon>
    </lineage>
</organism>
<dbReference type="GO" id="GO:0004519">
    <property type="term" value="F:endonuclease activity"/>
    <property type="evidence" value="ECO:0007669"/>
    <property type="project" value="UniProtKB-KW"/>
</dbReference>
<proteinExistence type="predicted"/>
<dbReference type="PANTHER" id="PTHR19446">
    <property type="entry name" value="REVERSE TRANSCRIPTASES"/>
    <property type="match status" value="1"/>
</dbReference>
<evidence type="ECO:0000256" key="1">
    <source>
        <dbReference type="SAM" id="MobiDB-lite"/>
    </source>
</evidence>
<keyword evidence="2" id="KW-0255">Endonuclease</keyword>
<evidence type="ECO:0000313" key="2">
    <source>
        <dbReference type="EMBL" id="GFN79308.1"/>
    </source>
</evidence>
<dbReference type="EMBL" id="BLXT01000654">
    <property type="protein sequence ID" value="GFN79308.1"/>
    <property type="molecule type" value="Genomic_DNA"/>
</dbReference>
<name>A0AAV3YAJ4_9GAST</name>
<sequence length="240" mass="27744">MGDFNAKIGKKDKHPDTQSMGLFGTGEKNVRFGKNRKGKPNEKLEEDLEKEGLDEKRKTLKKREAKTTAENIEYIELNKVVKKKRRARQRRKRKEEIEKIIVNGIGPKEAYKGGARKNISCMIKENRESTTDRDEIITICRTFYRELCEQTTPDQPTTLTSSTDKEEIPSFLEEEVKETLNEMKKKKTPGNDGTTSDVMKIGGPQVIKYMTKVYNEILKSKEIPICWKEAKVIRQVTRKT</sequence>
<reference evidence="2 3" key="1">
    <citation type="journal article" date="2021" name="Elife">
        <title>Chloroplast acquisition without the gene transfer in kleptoplastic sea slugs, Plakobranchus ocellatus.</title>
        <authorList>
            <person name="Maeda T."/>
            <person name="Takahashi S."/>
            <person name="Yoshida T."/>
            <person name="Shimamura S."/>
            <person name="Takaki Y."/>
            <person name="Nagai Y."/>
            <person name="Toyoda A."/>
            <person name="Suzuki Y."/>
            <person name="Arimoto A."/>
            <person name="Ishii H."/>
            <person name="Satoh N."/>
            <person name="Nishiyama T."/>
            <person name="Hasebe M."/>
            <person name="Maruyama T."/>
            <person name="Minagawa J."/>
            <person name="Obokata J."/>
            <person name="Shigenobu S."/>
        </authorList>
    </citation>
    <scope>NUCLEOTIDE SEQUENCE [LARGE SCALE GENOMIC DNA]</scope>
</reference>
<keyword evidence="3" id="KW-1185">Reference proteome</keyword>
<dbReference type="Proteomes" id="UP000735302">
    <property type="component" value="Unassembled WGS sequence"/>
</dbReference>
<feature type="region of interest" description="Disordered" evidence="1">
    <location>
        <begin position="1"/>
        <end position="50"/>
    </location>
</feature>
<protein>
    <submittedName>
        <fullName evidence="2">Endonuclease-reverse transcriptase</fullName>
    </submittedName>
</protein>
<comment type="caution">
    <text evidence="2">The sequence shown here is derived from an EMBL/GenBank/DDBJ whole genome shotgun (WGS) entry which is preliminary data.</text>
</comment>
<gene>
    <name evidence="2" type="ORF">PoB_000581400</name>
</gene>
<accession>A0AAV3YAJ4</accession>
<keyword evidence="2" id="KW-0378">Hydrolase</keyword>
<keyword evidence="2" id="KW-0540">Nuclease</keyword>
<dbReference type="AlphaFoldDB" id="A0AAV3YAJ4"/>
<evidence type="ECO:0000313" key="3">
    <source>
        <dbReference type="Proteomes" id="UP000735302"/>
    </source>
</evidence>